<dbReference type="InterPro" id="IPR000595">
    <property type="entry name" value="cNMP-bd_dom"/>
</dbReference>
<dbReference type="InterPro" id="IPR018490">
    <property type="entry name" value="cNMP-bd_dom_sf"/>
</dbReference>
<dbReference type="GO" id="GO:0016301">
    <property type="term" value="F:kinase activity"/>
    <property type="evidence" value="ECO:0007669"/>
    <property type="project" value="UniProtKB-KW"/>
</dbReference>
<dbReference type="Proteomes" id="UP000186744">
    <property type="component" value="Unassembled WGS sequence"/>
</dbReference>
<dbReference type="EMBL" id="FTOL01000002">
    <property type="protein sequence ID" value="SIS79263.1"/>
    <property type="molecule type" value="Genomic_DNA"/>
</dbReference>
<dbReference type="AlphaFoldDB" id="A0A1N7LZM2"/>
<evidence type="ECO:0000313" key="2">
    <source>
        <dbReference type="EMBL" id="SIS79263.1"/>
    </source>
</evidence>
<reference evidence="3" key="1">
    <citation type="submission" date="2017-01" db="EMBL/GenBank/DDBJ databases">
        <authorList>
            <person name="Varghese N."/>
            <person name="Submissions S."/>
        </authorList>
    </citation>
    <scope>NUCLEOTIDE SEQUENCE [LARGE SCALE GENOMIC DNA]</scope>
    <source>
        <strain evidence="3">DSM 18017</strain>
    </source>
</reference>
<dbReference type="Pfam" id="PF00027">
    <property type="entry name" value="cNMP_binding"/>
    <property type="match status" value="1"/>
</dbReference>
<dbReference type="SUPFAM" id="SSF51206">
    <property type="entry name" value="cAMP-binding domain-like"/>
    <property type="match status" value="1"/>
</dbReference>
<dbReference type="Gene3D" id="2.60.120.10">
    <property type="entry name" value="Jelly Rolls"/>
    <property type="match status" value="1"/>
</dbReference>
<feature type="domain" description="Cyclic nucleotide-binding" evidence="1">
    <location>
        <begin position="30"/>
        <end position="148"/>
    </location>
</feature>
<dbReference type="STRING" id="373668.SAMN05421786_102130"/>
<gene>
    <name evidence="2" type="ORF">SAMN05421786_102130</name>
</gene>
<evidence type="ECO:0000313" key="3">
    <source>
        <dbReference type="Proteomes" id="UP000186744"/>
    </source>
</evidence>
<dbReference type="PROSITE" id="PS50042">
    <property type="entry name" value="CNMP_BINDING_3"/>
    <property type="match status" value="1"/>
</dbReference>
<keyword evidence="3" id="KW-1185">Reference proteome</keyword>
<name>A0A1N7LZM2_9FLAO</name>
<proteinExistence type="predicted"/>
<sequence>MNILLAIFVADINLTSMHDKLLQYIHSNYHFSQKEIEMVQHYFEPVSFSKNIVIEEAGKVPNYLYYIVSGYLRLFYMDENGNEITTHINCPPGFFTSYSHFISETVSDHNVECVTACELLRITKENLDHLVKQSHAMKDFSISVFQHSIAYNENRSRELSTLNAEQRYLKLLKDYPEIIQHVPIQYIASFLGMKPESLSRIRRKIIN</sequence>
<organism evidence="2 3">
    <name type="scientific">Chryseobacterium ureilyticum</name>
    <dbReference type="NCBI Taxonomy" id="373668"/>
    <lineage>
        <taxon>Bacteria</taxon>
        <taxon>Pseudomonadati</taxon>
        <taxon>Bacteroidota</taxon>
        <taxon>Flavobacteriia</taxon>
        <taxon>Flavobacteriales</taxon>
        <taxon>Weeksellaceae</taxon>
        <taxon>Chryseobacterium group</taxon>
        <taxon>Chryseobacterium</taxon>
    </lineage>
</organism>
<accession>A0A1N7LZM2</accession>
<dbReference type="CDD" id="cd00038">
    <property type="entry name" value="CAP_ED"/>
    <property type="match status" value="1"/>
</dbReference>
<keyword evidence="2" id="KW-0808">Transferase</keyword>
<dbReference type="InterPro" id="IPR014710">
    <property type="entry name" value="RmlC-like_jellyroll"/>
</dbReference>
<protein>
    <submittedName>
        <fullName evidence="2">cAMP-binding domain of CRP or a regulatory subunit of cAMP-dependent protein kinases</fullName>
    </submittedName>
</protein>
<keyword evidence="2" id="KW-0418">Kinase</keyword>
<evidence type="ECO:0000259" key="1">
    <source>
        <dbReference type="PROSITE" id="PS50042"/>
    </source>
</evidence>